<proteinExistence type="predicted"/>
<evidence type="ECO:0000313" key="1">
    <source>
        <dbReference type="EMBL" id="STY99818.1"/>
    </source>
</evidence>
<evidence type="ECO:0000313" key="2">
    <source>
        <dbReference type="Proteomes" id="UP000254107"/>
    </source>
</evidence>
<reference evidence="1 2" key="1">
    <citation type="submission" date="2018-06" db="EMBL/GenBank/DDBJ databases">
        <authorList>
            <consortium name="Pathogen Informatics"/>
            <person name="Doyle S."/>
        </authorList>
    </citation>
    <scope>NUCLEOTIDE SEQUENCE [LARGE SCALE GENOMIC DNA]</scope>
    <source>
        <strain evidence="1 2">NCTC7911</strain>
    </source>
</reference>
<organism evidence="1 2">
    <name type="scientific">Moraxella lacunata</name>
    <dbReference type="NCBI Taxonomy" id="477"/>
    <lineage>
        <taxon>Bacteria</taxon>
        <taxon>Pseudomonadati</taxon>
        <taxon>Pseudomonadota</taxon>
        <taxon>Gammaproteobacteria</taxon>
        <taxon>Moraxellales</taxon>
        <taxon>Moraxellaceae</taxon>
        <taxon>Moraxella</taxon>
    </lineage>
</organism>
<name>A0A378QGD8_MORLA</name>
<keyword evidence="2" id="KW-1185">Reference proteome</keyword>
<dbReference type="EMBL" id="UGQC01000001">
    <property type="protein sequence ID" value="STY99818.1"/>
    <property type="molecule type" value="Genomic_DNA"/>
</dbReference>
<protein>
    <submittedName>
        <fullName evidence="1">Uncharacterized protein</fullName>
    </submittedName>
</protein>
<dbReference type="RefSeq" id="WP_115247517.1">
    <property type="nucleotide sequence ID" value="NZ_UGQC01000001.1"/>
</dbReference>
<accession>A0A378QGD8</accession>
<dbReference type="AlphaFoldDB" id="A0A378QGD8"/>
<gene>
    <name evidence="1" type="ORF">NCTC7911_01197</name>
</gene>
<sequence length="129" mass="14282">MSDTPQLTMLSRLEAQTLQSFIAQVDAWQYTHGDKAGTVEITYYPEDEGFDVFNAEMNHGLLKRNRASLFRTEILAWGAGQLKQLQGWDNSKTINAFAVSYKDGKFGVAVDVAGKTAEPAETDESSETL</sequence>
<dbReference type="Proteomes" id="UP000254107">
    <property type="component" value="Unassembled WGS sequence"/>
</dbReference>
<dbReference type="GeneID" id="302269806"/>